<dbReference type="Gene3D" id="1.10.10.410">
    <property type="match status" value="1"/>
</dbReference>
<evidence type="ECO:0000256" key="1">
    <source>
        <dbReference type="ARBA" id="ARBA00005306"/>
    </source>
</evidence>
<dbReference type="PANTHER" id="PTHR11659">
    <property type="entry name" value="GLUTAMYL-TRNA GLN AMIDOTRANSFERASE SUBUNIT B MITOCHONDRIAL AND PROKARYOTIC PET112-RELATED"/>
    <property type="match status" value="1"/>
</dbReference>
<comment type="similarity">
    <text evidence="1 11">Belongs to the GatB/GatE family. GatB subfamily.</text>
</comment>
<evidence type="ECO:0000256" key="7">
    <source>
        <dbReference type="ARBA" id="ARBA00022917"/>
    </source>
</evidence>
<dbReference type="InterPro" id="IPR018027">
    <property type="entry name" value="Asn/Gln_amidotransferase"/>
</dbReference>
<dbReference type="InterPro" id="IPR017958">
    <property type="entry name" value="Gln-tRNA_amidoTrfase_suB_CS"/>
</dbReference>
<dbReference type="AlphaFoldDB" id="A0A1Y1RXP5"/>
<dbReference type="SUPFAM" id="SSF89095">
    <property type="entry name" value="GatB/YqeY motif"/>
    <property type="match status" value="1"/>
</dbReference>
<keyword evidence="7 11" id="KW-0648">Protein biosynthesis</keyword>
<dbReference type="Pfam" id="PF02934">
    <property type="entry name" value="GatB_N"/>
    <property type="match status" value="1"/>
</dbReference>
<name>A0A1Y1RXP5_9SPIO</name>
<comment type="catalytic activity">
    <reaction evidence="10 11">
        <text>L-glutamyl-tRNA(Gln) + L-glutamine + ATP + H2O = L-glutaminyl-tRNA(Gln) + L-glutamate + ADP + phosphate + H(+)</text>
        <dbReference type="Rhea" id="RHEA:17521"/>
        <dbReference type="Rhea" id="RHEA-COMP:9681"/>
        <dbReference type="Rhea" id="RHEA-COMP:9684"/>
        <dbReference type="ChEBI" id="CHEBI:15377"/>
        <dbReference type="ChEBI" id="CHEBI:15378"/>
        <dbReference type="ChEBI" id="CHEBI:29985"/>
        <dbReference type="ChEBI" id="CHEBI:30616"/>
        <dbReference type="ChEBI" id="CHEBI:43474"/>
        <dbReference type="ChEBI" id="CHEBI:58359"/>
        <dbReference type="ChEBI" id="CHEBI:78520"/>
        <dbReference type="ChEBI" id="CHEBI:78521"/>
        <dbReference type="ChEBI" id="CHEBI:456216"/>
    </reaction>
</comment>
<dbReference type="FunFam" id="1.10.10.410:FF:000001">
    <property type="entry name" value="Aspartyl/glutamyl-tRNA(Asn/Gln) amidotransferase subunit B"/>
    <property type="match status" value="1"/>
</dbReference>
<evidence type="ECO:0000256" key="2">
    <source>
        <dbReference type="ARBA" id="ARBA00011123"/>
    </source>
</evidence>
<dbReference type="PANTHER" id="PTHR11659:SF0">
    <property type="entry name" value="GLUTAMYL-TRNA(GLN) AMIDOTRANSFERASE SUBUNIT B, MITOCHONDRIAL"/>
    <property type="match status" value="1"/>
</dbReference>
<evidence type="ECO:0000313" key="14">
    <source>
        <dbReference type="Proteomes" id="UP000192343"/>
    </source>
</evidence>
<dbReference type="Gene3D" id="1.10.150.380">
    <property type="entry name" value="GatB domain, N-terminal subdomain"/>
    <property type="match status" value="1"/>
</dbReference>
<gene>
    <name evidence="11" type="primary">gatB</name>
    <name evidence="13" type="ORF">B4O97_11585</name>
</gene>
<dbReference type="InterPro" id="IPR003789">
    <property type="entry name" value="Asn/Gln_tRNA_amidoTrase-B-like"/>
</dbReference>
<dbReference type="GO" id="GO:0006412">
    <property type="term" value="P:translation"/>
    <property type="evidence" value="ECO:0007669"/>
    <property type="project" value="UniProtKB-UniRule"/>
</dbReference>
<dbReference type="GO" id="GO:0050566">
    <property type="term" value="F:asparaginyl-tRNA synthase (glutamine-hydrolyzing) activity"/>
    <property type="evidence" value="ECO:0007669"/>
    <property type="project" value="RHEA"/>
</dbReference>
<keyword evidence="14" id="KW-1185">Reference proteome</keyword>
<dbReference type="GO" id="GO:0070681">
    <property type="term" value="P:glutaminyl-tRNAGln biosynthesis via transamidation"/>
    <property type="evidence" value="ECO:0007669"/>
    <property type="project" value="TreeGrafter"/>
</dbReference>
<evidence type="ECO:0000256" key="4">
    <source>
        <dbReference type="ARBA" id="ARBA00022598"/>
    </source>
</evidence>
<comment type="catalytic activity">
    <reaction evidence="9 11">
        <text>L-aspartyl-tRNA(Asn) + L-glutamine + ATP + H2O = L-asparaginyl-tRNA(Asn) + L-glutamate + ADP + phosphate + 2 H(+)</text>
        <dbReference type="Rhea" id="RHEA:14513"/>
        <dbReference type="Rhea" id="RHEA-COMP:9674"/>
        <dbReference type="Rhea" id="RHEA-COMP:9677"/>
        <dbReference type="ChEBI" id="CHEBI:15377"/>
        <dbReference type="ChEBI" id="CHEBI:15378"/>
        <dbReference type="ChEBI" id="CHEBI:29985"/>
        <dbReference type="ChEBI" id="CHEBI:30616"/>
        <dbReference type="ChEBI" id="CHEBI:43474"/>
        <dbReference type="ChEBI" id="CHEBI:58359"/>
        <dbReference type="ChEBI" id="CHEBI:78515"/>
        <dbReference type="ChEBI" id="CHEBI:78516"/>
        <dbReference type="ChEBI" id="CHEBI:456216"/>
    </reaction>
</comment>
<dbReference type="EMBL" id="MWQY01000012">
    <property type="protein sequence ID" value="ORC34590.1"/>
    <property type="molecule type" value="Genomic_DNA"/>
</dbReference>
<evidence type="ECO:0000256" key="10">
    <source>
        <dbReference type="ARBA" id="ARBA00047913"/>
    </source>
</evidence>
<organism evidence="13 14">
    <name type="scientific">Marispirochaeta aestuarii</name>
    <dbReference type="NCBI Taxonomy" id="1963862"/>
    <lineage>
        <taxon>Bacteria</taxon>
        <taxon>Pseudomonadati</taxon>
        <taxon>Spirochaetota</taxon>
        <taxon>Spirochaetia</taxon>
        <taxon>Spirochaetales</taxon>
        <taxon>Spirochaetaceae</taxon>
        <taxon>Marispirochaeta</taxon>
    </lineage>
</organism>
<protein>
    <recommendedName>
        <fullName evidence="3 11">Aspartyl/glutamyl-tRNA(Asn/Gln) amidotransferase subunit B</fullName>
        <shortName evidence="11">Asp/Glu-ADT subunit B</shortName>
        <ecNumber evidence="11">6.3.5.-</ecNumber>
    </recommendedName>
</protein>
<dbReference type="SUPFAM" id="SSF55931">
    <property type="entry name" value="Glutamine synthetase/guanido kinase"/>
    <property type="match status" value="1"/>
</dbReference>
<comment type="function">
    <text evidence="8 11">Allows the formation of correctly charged Asn-tRNA(Asn) or Gln-tRNA(Gln) through the transamidation of misacylated Asp-tRNA(Asn) or Glu-tRNA(Gln) in organisms which lack either or both of asparaginyl-tRNA or glutaminyl-tRNA synthetases. The reaction takes place in the presence of glutamine and ATP through an activated phospho-Asp-tRNA(Asn) or phospho-Glu-tRNA(Gln).</text>
</comment>
<dbReference type="STRING" id="1963862.B4O97_11585"/>
<keyword evidence="4 11" id="KW-0436">Ligase</keyword>
<evidence type="ECO:0000259" key="12">
    <source>
        <dbReference type="SMART" id="SM00845"/>
    </source>
</evidence>
<comment type="caution">
    <text evidence="13">The sequence shown here is derived from an EMBL/GenBank/DDBJ whole genome shotgun (WGS) entry which is preliminary data.</text>
</comment>
<dbReference type="GO" id="GO:0005524">
    <property type="term" value="F:ATP binding"/>
    <property type="evidence" value="ECO:0007669"/>
    <property type="project" value="UniProtKB-KW"/>
</dbReference>
<evidence type="ECO:0000256" key="6">
    <source>
        <dbReference type="ARBA" id="ARBA00022840"/>
    </source>
</evidence>
<evidence type="ECO:0000256" key="3">
    <source>
        <dbReference type="ARBA" id="ARBA00016923"/>
    </source>
</evidence>
<dbReference type="Pfam" id="PF02637">
    <property type="entry name" value="GatB_Yqey"/>
    <property type="match status" value="1"/>
</dbReference>
<dbReference type="OrthoDB" id="9804078at2"/>
<dbReference type="InterPro" id="IPR004413">
    <property type="entry name" value="GatB"/>
</dbReference>
<evidence type="ECO:0000256" key="5">
    <source>
        <dbReference type="ARBA" id="ARBA00022741"/>
    </source>
</evidence>
<dbReference type="NCBIfam" id="NF004014">
    <property type="entry name" value="PRK05477.1-4"/>
    <property type="match status" value="1"/>
</dbReference>
<keyword evidence="5 11" id="KW-0547">Nucleotide-binding</keyword>
<dbReference type="Proteomes" id="UP000192343">
    <property type="component" value="Unassembled WGS sequence"/>
</dbReference>
<accession>A0A1Y1RXP5</accession>
<comment type="subunit">
    <text evidence="2 11">Heterotrimer of A, B and C subunits.</text>
</comment>
<dbReference type="NCBIfam" id="NF004012">
    <property type="entry name" value="PRK05477.1-2"/>
    <property type="match status" value="1"/>
</dbReference>
<dbReference type="InterPro" id="IPR014746">
    <property type="entry name" value="Gln_synth/guanido_kin_cat_dom"/>
</dbReference>
<dbReference type="PROSITE" id="PS01234">
    <property type="entry name" value="GATB"/>
    <property type="match status" value="1"/>
</dbReference>
<dbReference type="InterPro" id="IPR042114">
    <property type="entry name" value="GatB_C_1"/>
</dbReference>
<dbReference type="SMART" id="SM00845">
    <property type="entry name" value="GatB_Yqey"/>
    <property type="match status" value="1"/>
</dbReference>
<dbReference type="EC" id="6.3.5.-" evidence="11"/>
<dbReference type="GO" id="GO:0050567">
    <property type="term" value="F:glutaminyl-tRNA synthase (glutamine-hydrolyzing) activity"/>
    <property type="evidence" value="ECO:0007669"/>
    <property type="project" value="UniProtKB-UniRule"/>
</dbReference>
<dbReference type="InterPro" id="IPR006075">
    <property type="entry name" value="Asn/Gln-tRNA_Trfase_suB/E_cat"/>
</dbReference>
<evidence type="ECO:0000313" key="13">
    <source>
        <dbReference type="EMBL" id="ORC34590.1"/>
    </source>
</evidence>
<evidence type="ECO:0000256" key="11">
    <source>
        <dbReference type="HAMAP-Rule" id="MF_00121"/>
    </source>
</evidence>
<reference evidence="13 14" key="1">
    <citation type="submission" date="2017-03" db="EMBL/GenBank/DDBJ databases">
        <title>Draft Genome sequence of Marispirochaeta sp. strain JC444.</title>
        <authorList>
            <person name="Shivani Y."/>
            <person name="Subhash Y."/>
            <person name="Sasikala C."/>
            <person name="Ramana C."/>
        </authorList>
    </citation>
    <scope>NUCLEOTIDE SEQUENCE [LARGE SCALE GENOMIC DNA]</scope>
    <source>
        <strain evidence="13 14">JC444</strain>
    </source>
</reference>
<dbReference type="NCBIfam" id="TIGR00133">
    <property type="entry name" value="gatB"/>
    <property type="match status" value="1"/>
</dbReference>
<sequence>MSKYQSFIGLEIHIHLLTASKVFCDCASRFGDEPNTNVCPVCMGYPGVLPALNEEAMFMSYLVGKALNCTPAESAIFDRKNYFYPDMTKNYQISQFHSPVGTGGWFDIDVEGQVKRVRIHDIHLEEDAGKMIHSASGSLLDYNRAGTALLEIVTEPDLTTGEDAEAFLQQFRSLVRYLGVCDGNMEEGSLRCDGNISVNLTGKGLGTKTEIKNVNSSKFLRLALNHEIRRQKKLLERGEKVVQETRLWDEASARTESMRSKESAHDYRYFPEPDLPPFRPDEAFLSRVDGAMTELPLARRTRFVEELGLKAVQAELLTEEKSTADYFEAVVALGSEPQNAAAWITGDVQKYLKRREEEIASSSLSPERLATLIRLVDENRINRNGAREVLEAVLEEDRDPESIVAERGLEQEDNSEELAALVDKIAAENPQAVEQLKNGDMKPIGFFVGQIMRASGGKADPQAVQALIRDRFGL</sequence>
<proteinExistence type="inferred from homology"/>
<keyword evidence="6 11" id="KW-0067">ATP-binding</keyword>
<evidence type="ECO:0000256" key="8">
    <source>
        <dbReference type="ARBA" id="ARBA00024799"/>
    </source>
</evidence>
<dbReference type="HAMAP" id="MF_00121">
    <property type="entry name" value="GatB"/>
    <property type="match status" value="1"/>
</dbReference>
<dbReference type="InterPro" id="IPR023168">
    <property type="entry name" value="GatB_Yqey_C_2"/>
</dbReference>
<evidence type="ECO:0000256" key="9">
    <source>
        <dbReference type="ARBA" id="ARBA00047380"/>
    </source>
</evidence>
<dbReference type="RefSeq" id="WP_083051000.1">
    <property type="nucleotide sequence ID" value="NZ_MWQY01000012.1"/>
</dbReference>
<feature type="domain" description="Asn/Gln amidotransferase" evidence="12">
    <location>
        <begin position="325"/>
        <end position="472"/>
    </location>
</feature>
<dbReference type="InterPro" id="IPR017959">
    <property type="entry name" value="Asn/Gln-tRNA_amidoTrfase_suB/E"/>
</dbReference>